<evidence type="ECO:0000259" key="4">
    <source>
        <dbReference type="PROSITE" id="PS50009"/>
    </source>
</evidence>
<dbReference type="SUPFAM" id="SSF48366">
    <property type="entry name" value="Ras GEF"/>
    <property type="match status" value="1"/>
</dbReference>
<feature type="domain" description="Ras-GEF" evidence="4">
    <location>
        <begin position="586"/>
        <end position="825"/>
    </location>
</feature>
<keyword evidence="6" id="KW-1185">Reference proteome</keyword>
<organism evidence="5 6">
    <name type="scientific">Tritrichomonas foetus</name>
    <dbReference type="NCBI Taxonomy" id="1144522"/>
    <lineage>
        <taxon>Eukaryota</taxon>
        <taxon>Metamonada</taxon>
        <taxon>Parabasalia</taxon>
        <taxon>Tritrichomonadida</taxon>
        <taxon>Tritrichomonadidae</taxon>
        <taxon>Tritrichomonas</taxon>
    </lineage>
</organism>
<feature type="coiled-coil region" evidence="3">
    <location>
        <begin position="404"/>
        <end position="431"/>
    </location>
</feature>
<dbReference type="InterPro" id="IPR008937">
    <property type="entry name" value="Ras-like_GEF"/>
</dbReference>
<accession>A0A1J4K9R0</accession>
<dbReference type="EMBL" id="MLAK01000727">
    <property type="protein sequence ID" value="OHT06374.1"/>
    <property type="molecule type" value="Genomic_DNA"/>
</dbReference>
<dbReference type="PANTHER" id="PTHR23113:SF365">
    <property type="entry name" value="RAS-GEF DOMAIN-CONTAINING PROTEIN"/>
    <property type="match status" value="1"/>
</dbReference>
<evidence type="ECO:0000256" key="3">
    <source>
        <dbReference type="SAM" id="Coils"/>
    </source>
</evidence>
<dbReference type="PROSITE" id="PS50009">
    <property type="entry name" value="RASGEF_CAT"/>
    <property type="match status" value="1"/>
</dbReference>
<dbReference type="Gene3D" id="1.10.840.10">
    <property type="entry name" value="Ras guanine-nucleotide exchange factors catalytic domain"/>
    <property type="match status" value="1"/>
</dbReference>
<dbReference type="GO" id="GO:0007264">
    <property type="term" value="P:small GTPase-mediated signal transduction"/>
    <property type="evidence" value="ECO:0007669"/>
    <property type="project" value="InterPro"/>
</dbReference>
<protein>
    <submittedName>
        <fullName evidence="5">RasGEF domain containing protein</fullName>
    </submittedName>
</protein>
<dbReference type="AlphaFoldDB" id="A0A1J4K9R0"/>
<dbReference type="Pfam" id="PF00617">
    <property type="entry name" value="RasGEF"/>
    <property type="match status" value="1"/>
</dbReference>
<name>A0A1J4K9R0_9EUKA</name>
<comment type="caution">
    <text evidence="5">The sequence shown here is derived from an EMBL/GenBank/DDBJ whole genome shotgun (WGS) entry which is preliminary data.</text>
</comment>
<dbReference type="Proteomes" id="UP000179807">
    <property type="component" value="Unassembled WGS sequence"/>
</dbReference>
<keyword evidence="1 2" id="KW-0344">Guanine-nucleotide releasing factor</keyword>
<gene>
    <name evidence="5" type="ORF">TRFO_05568</name>
</gene>
<evidence type="ECO:0000256" key="2">
    <source>
        <dbReference type="PROSITE-ProRule" id="PRU00168"/>
    </source>
</evidence>
<dbReference type="SMART" id="SM00147">
    <property type="entry name" value="RasGEF"/>
    <property type="match status" value="1"/>
</dbReference>
<dbReference type="GeneID" id="94827269"/>
<dbReference type="VEuPathDB" id="TrichDB:TRFO_05568"/>
<reference evidence="5" key="1">
    <citation type="submission" date="2016-10" db="EMBL/GenBank/DDBJ databases">
        <authorList>
            <person name="Benchimol M."/>
            <person name="Almeida L.G."/>
            <person name="Vasconcelos A.T."/>
            <person name="Perreira-Neves A."/>
            <person name="Rosa I.A."/>
            <person name="Tasca T."/>
            <person name="Bogo M.R."/>
            <person name="de Souza W."/>
        </authorList>
    </citation>
    <scope>NUCLEOTIDE SEQUENCE [LARGE SCALE GENOMIC DNA]</scope>
    <source>
        <strain evidence="5">K</strain>
    </source>
</reference>
<proteinExistence type="predicted"/>
<dbReference type="OrthoDB" id="10254377at2759"/>
<feature type="coiled-coil region" evidence="3">
    <location>
        <begin position="327"/>
        <end position="379"/>
    </location>
</feature>
<dbReference type="GO" id="GO:0005085">
    <property type="term" value="F:guanyl-nucleotide exchange factor activity"/>
    <property type="evidence" value="ECO:0007669"/>
    <property type="project" value="UniProtKB-KW"/>
</dbReference>
<dbReference type="InterPro" id="IPR001895">
    <property type="entry name" value="RASGEF_cat_dom"/>
</dbReference>
<dbReference type="InterPro" id="IPR036964">
    <property type="entry name" value="RASGEF_cat_dom_sf"/>
</dbReference>
<evidence type="ECO:0000313" key="6">
    <source>
        <dbReference type="Proteomes" id="UP000179807"/>
    </source>
</evidence>
<sequence>MILKTIGVSDKMHLSATPTIDFSTKSPDEIRQMTDVLRAEITKLKGLNDEYDRKVRMGRENVKHLIPNVVEIQEIANRRAEQLERRKRFERKILSIYNRFPNILTTDQPQIISTDISILNRQLELIQKREAIAKVKIAEYSKKQEHLEQAIVDIRRQNRLQNDLMAQRDKDKVQLSQSLKQELEASKVLYSSDSRQIEKKTETAESQTKEFNVQLDNVKQQFITFSNKRPLISKKAVQNNQTISNKIVMKQKELLNSLDKFTQWWNARRMMRHYADRRDFLEGVLSKAKERCDASYSSIEFIKKGNAARVEELKSLQNMNSHLAKSINEQKTRRIQIEERRQEVEKSFKPLPKDIDHQLKSLRQHKLGLENRAKSLDIELQVLGVNVKGQSPAETRYEDARRHFRSQSQIAAKLKKNIDELKEKIAQQKNGQKSHLVNPLSVLHDSRLLLSEDVPVTVQAASIDILEKLIFNPANDDIDFNTGILVLIHTEKIDLSSFVQGIISAHSTCEYLDQRDEKLRVFIEVWRKWFPNDFQDSGIRTILSPLVNLAGVTGIYDVQPIVKSNATFNVNVPFNQKESKIAFCTSPLILAEHFTFWELQIIKEIQASEYIGCGWTTSEKWTRAPHIMKMTEHFNFISQWIVFQLVTTTIFDERVHLLERWIEIMDAASEIINYQLVFEIYAALCNPAITHLKQTWANISQDAKDTYHKFSNLTTPSARFSAYRAELVKSQPETIVPYIGPFLTSLVYISDGNSSTKTLPNVSEPVINFQKYRSYAMVLRDLMVPWGKDMVFFLCEDLMKRIHTIPPVELSESELYKRSEHLKDS</sequence>
<dbReference type="PANTHER" id="PTHR23113">
    <property type="entry name" value="GUANINE NUCLEOTIDE EXCHANGE FACTOR"/>
    <property type="match status" value="1"/>
</dbReference>
<dbReference type="InterPro" id="IPR023578">
    <property type="entry name" value="Ras_GEF_dom_sf"/>
</dbReference>
<evidence type="ECO:0000256" key="1">
    <source>
        <dbReference type="ARBA" id="ARBA00022658"/>
    </source>
</evidence>
<evidence type="ECO:0000313" key="5">
    <source>
        <dbReference type="EMBL" id="OHT06374.1"/>
    </source>
</evidence>
<keyword evidence="3" id="KW-0175">Coiled coil</keyword>
<dbReference type="RefSeq" id="XP_068359510.1">
    <property type="nucleotide sequence ID" value="XM_068492565.1"/>
</dbReference>